<evidence type="ECO:0000313" key="1">
    <source>
        <dbReference type="EMBL" id="KIJ31079.1"/>
    </source>
</evidence>
<protein>
    <submittedName>
        <fullName evidence="1">Uncharacterized protein</fullName>
    </submittedName>
</protein>
<proteinExistence type="predicted"/>
<organism evidence="1 2">
    <name type="scientific">Sphaerobolus stellatus (strain SS14)</name>
    <dbReference type="NCBI Taxonomy" id="990650"/>
    <lineage>
        <taxon>Eukaryota</taxon>
        <taxon>Fungi</taxon>
        <taxon>Dikarya</taxon>
        <taxon>Basidiomycota</taxon>
        <taxon>Agaricomycotina</taxon>
        <taxon>Agaricomycetes</taxon>
        <taxon>Phallomycetidae</taxon>
        <taxon>Geastrales</taxon>
        <taxon>Sphaerobolaceae</taxon>
        <taxon>Sphaerobolus</taxon>
    </lineage>
</organism>
<keyword evidence="2" id="KW-1185">Reference proteome</keyword>
<reference evidence="1 2" key="1">
    <citation type="submission" date="2014-06" db="EMBL/GenBank/DDBJ databases">
        <title>Evolutionary Origins and Diversification of the Mycorrhizal Mutualists.</title>
        <authorList>
            <consortium name="DOE Joint Genome Institute"/>
            <consortium name="Mycorrhizal Genomics Consortium"/>
            <person name="Kohler A."/>
            <person name="Kuo A."/>
            <person name="Nagy L.G."/>
            <person name="Floudas D."/>
            <person name="Copeland A."/>
            <person name="Barry K.W."/>
            <person name="Cichocki N."/>
            <person name="Veneault-Fourrey C."/>
            <person name="LaButti K."/>
            <person name="Lindquist E.A."/>
            <person name="Lipzen A."/>
            <person name="Lundell T."/>
            <person name="Morin E."/>
            <person name="Murat C."/>
            <person name="Riley R."/>
            <person name="Ohm R."/>
            <person name="Sun H."/>
            <person name="Tunlid A."/>
            <person name="Henrissat B."/>
            <person name="Grigoriev I.V."/>
            <person name="Hibbett D.S."/>
            <person name="Martin F."/>
        </authorList>
    </citation>
    <scope>NUCLEOTIDE SEQUENCE [LARGE SCALE GENOMIC DNA]</scope>
    <source>
        <strain evidence="1 2">SS14</strain>
    </source>
</reference>
<accession>A0A0C9U9A5</accession>
<dbReference type="Proteomes" id="UP000054279">
    <property type="component" value="Unassembled WGS sequence"/>
</dbReference>
<sequence>MEAANLQPYIHDTLMEVREGRNVYWFQVFYKRHCYLPINFNVQPIRNGIFRGDVVAMKVGQRQQYVNMAGRDVIATSKYILDPSSLDVLANKNGVSVDLLEEGLFDLDEAELDHSLFESPHFAPPSPSHSRITVFLTHYKCRRIYQAMFNLNTSFIRGEAIAAALPWR</sequence>
<dbReference type="HOGENOM" id="CLU_1587528_0_0_1"/>
<name>A0A0C9U9A5_SPHS4</name>
<gene>
    <name evidence="1" type="ORF">M422DRAFT_783854</name>
</gene>
<evidence type="ECO:0000313" key="2">
    <source>
        <dbReference type="Proteomes" id="UP000054279"/>
    </source>
</evidence>
<dbReference type="OrthoDB" id="2916406at2759"/>
<dbReference type="EMBL" id="KN837248">
    <property type="protein sequence ID" value="KIJ31079.1"/>
    <property type="molecule type" value="Genomic_DNA"/>
</dbReference>
<dbReference type="AlphaFoldDB" id="A0A0C9U9A5"/>